<feature type="non-terminal residue" evidence="1">
    <location>
        <position position="1"/>
    </location>
</feature>
<comment type="caution">
    <text evidence="1">The sequence shown here is derived from an EMBL/GenBank/DDBJ whole genome shotgun (WGS) entry which is preliminary data.</text>
</comment>
<protein>
    <submittedName>
        <fullName evidence="1">Relaxase</fullName>
    </submittedName>
</protein>
<sequence>LSSGSIGRILDHAETANAATNKFRLKSGGRVNSRATKLEEMRYRLGIKKSVIQSKNKEKTMKEEIKKKTSYSFYYENRFKSKLKENLKKEQTKTQQEDEQNLYYGGFKLW</sequence>
<name>A0A5V4KEW7_SALER</name>
<evidence type="ECO:0000313" key="1">
    <source>
        <dbReference type="EMBL" id="EBU2390374.1"/>
    </source>
</evidence>
<accession>A0A5V4KEW7</accession>
<proteinExistence type="predicted"/>
<organism evidence="1">
    <name type="scientific">Salmonella enterica</name>
    <name type="common">Salmonella choleraesuis</name>
    <dbReference type="NCBI Taxonomy" id="28901"/>
    <lineage>
        <taxon>Bacteria</taxon>
        <taxon>Pseudomonadati</taxon>
        <taxon>Pseudomonadota</taxon>
        <taxon>Gammaproteobacteria</taxon>
        <taxon>Enterobacterales</taxon>
        <taxon>Enterobacteriaceae</taxon>
        <taxon>Salmonella</taxon>
    </lineage>
</organism>
<dbReference type="AlphaFoldDB" id="A0A5V4KEW7"/>
<dbReference type="EMBL" id="AAHBJY010000008">
    <property type="protein sequence ID" value="EBU2390374.1"/>
    <property type="molecule type" value="Genomic_DNA"/>
</dbReference>
<reference evidence="1" key="1">
    <citation type="submission" date="2018-07" db="EMBL/GenBank/DDBJ databases">
        <authorList>
            <consortium name="GenomeTrakr network: Whole genome sequencing for foodborne pathogen traceback"/>
        </authorList>
    </citation>
    <scope>NUCLEOTIDE SEQUENCE</scope>
    <source>
        <strain evidence="1">CFSAN071781</strain>
    </source>
</reference>
<gene>
    <name evidence="1" type="ORF">CVP21_09155</name>
</gene>